<reference evidence="1 2" key="1">
    <citation type="journal article" date="2022" name="Int. J. Syst. Evol. Microbiol.">
        <title>Miniphocaeibacter halophilus sp. nov., an ammonium-tolerant acetate-producing bacterium isolated from a biogas system.</title>
        <authorList>
            <person name="Schnurer A."/>
            <person name="Singh A."/>
            <person name="Bi S."/>
            <person name="Qiao W."/>
            <person name="Westerholm M."/>
        </authorList>
    </citation>
    <scope>NUCLEOTIDE SEQUENCE [LARGE SCALE GENOMIC DNA]</scope>
    <source>
        <strain evidence="1 2">AMB_01</strain>
    </source>
</reference>
<organism evidence="1 2">
    <name type="scientific">Miniphocaeibacter halophilus</name>
    <dbReference type="NCBI Taxonomy" id="2931922"/>
    <lineage>
        <taxon>Bacteria</taxon>
        <taxon>Bacillati</taxon>
        <taxon>Bacillota</taxon>
        <taxon>Tissierellia</taxon>
        <taxon>Tissierellales</taxon>
        <taxon>Peptoniphilaceae</taxon>
        <taxon>Miniphocaeibacter</taxon>
    </lineage>
</organism>
<sequence>MEVYFTPIVSGIVVSLIIIYILIIPIAIFQYRKYDGIMVRRNIVLFSFILYMITAWFMTLLPLPSFDAVAQMPDIEPNLKPFLFVETFLERTNFSLADRSTWIPALKSSSFYTVAFNVLLTVPFGVYLRKYFKVSFWKTILFGCLLSCFYEITQYTGIYGIYPKAYRYADIDDVIVNTLGAGLGYAITPIISRLLPSLEKEKKIYKLGERAGIIRRAVALIVDFFIVNIIYSISIFTIGLFLYFVLRINVEGELLQNLVRIFSYIIVFILIPIIKDGNTFGMEILKIRLLDKDSNYPKKRQIITRNIILILLWRYDEILDKFNITSNSSNITLGINGILELIFMVFFVVYIISIIMAGIKKKDLIIYDKITKTKVIIEE</sequence>
<protein>
    <submittedName>
        <fullName evidence="1">VanZ family protein</fullName>
    </submittedName>
</protein>
<gene>
    <name evidence="1" type="ORF">JFY71_04620</name>
</gene>
<evidence type="ECO:0000313" key="2">
    <source>
        <dbReference type="Proteomes" id="UP000595814"/>
    </source>
</evidence>
<accession>A0AC61MTH0</accession>
<dbReference type="EMBL" id="CP066744">
    <property type="protein sequence ID" value="QQK08822.1"/>
    <property type="molecule type" value="Genomic_DNA"/>
</dbReference>
<keyword evidence="2" id="KW-1185">Reference proteome</keyword>
<proteinExistence type="predicted"/>
<dbReference type="Proteomes" id="UP000595814">
    <property type="component" value="Chromosome"/>
</dbReference>
<evidence type="ECO:0000313" key="1">
    <source>
        <dbReference type="EMBL" id="QQK08822.1"/>
    </source>
</evidence>
<name>A0AC61MTH0_9FIRM</name>